<feature type="compositionally biased region" description="Pro residues" evidence="1">
    <location>
        <begin position="64"/>
        <end position="77"/>
    </location>
</feature>
<feature type="region of interest" description="Disordered" evidence="1">
    <location>
        <begin position="59"/>
        <end position="122"/>
    </location>
</feature>
<dbReference type="AlphaFoldDB" id="A0A8T2PET7"/>
<comment type="caution">
    <text evidence="2">The sequence shown here is derived from an EMBL/GenBank/DDBJ whole genome shotgun (WGS) entry which is preliminary data.</text>
</comment>
<feature type="compositionally biased region" description="Basic residues" evidence="1">
    <location>
        <begin position="80"/>
        <end position="90"/>
    </location>
</feature>
<evidence type="ECO:0000256" key="1">
    <source>
        <dbReference type="SAM" id="MobiDB-lite"/>
    </source>
</evidence>
<protein>
    <submittedName>
        <fullName evidence="2">Uncharacterized protein</fullName>
    </submittedName>
</protein>
<evidence type="ECO:0000313" key="2">
    <source>
        <dbReference type="EMBL" id="KAG9349711.1"/>
    </source>
</evidence>
<accession>A0A8T2PET7</accession>
<dbReference type="EMBL" id="JAFBMS010000009">
    <property type="protein sequence ID" value="KAG9349711.1"/>
    <property type="molecule type" value="Genomic_DNA"/>
</dbReference>
<reference evidence="2" key="1">
    <citation type="thesis" date="2021" institute="BYU ScholarsArchive" country="Provo, UT, USA">
        <title>Applications of and Algorithms for Genome Assembly and Genomic Analyses with an Emphasis on Marine Teleosts.</title>
        <authorList>
            <person name="Pickett B.D."/>
        </authorList>
    </citation>
    <scope>NUCLEOTIDE SEQUENCE</scope>
    <source>
        <strain evidence="2">HI-2016</strain>
    </source>
</reference>
<sequence length="122" mass="13562">MRRFVCWLGVCAPLPAPHQIPPNVDPPAPFTAIHLCQNLSCAYFISKVVWDECRESESLVSPAPSIPCPSHHPPHPTLPRLKHVSQRRARAPWPVSLSGWHGLGEDTDRHDDKPYSLAPPSP</sequence>
<evidence type="ECO:0000313" key="3">
    <source>
        <dbReference type="Proteomes" id="UP000824540"/>
    </source>
</evidence>
<organism evidence="2 3">
    <name type="scientific">Albula glossodonta</name>
    <name type="common">roundjaw bonefish</name>
    <dbReference type="NCBI Taxonomy" id="121402"/>
    <lineage>
        <taxon>Eukaryota</taxon>
        <taxon>Metazoa</taxon>
        <taxon>Chordata</taxon>
        <taxon>Craniata</taxon>
        <taxon>Vertebrata</taxon>
        <taxon>Euteleostomi</taxon>
        <taxon>Actinopterygii</taxon>
        <taxon>Neopterygii</taxon>
        <taxon>Teleostei</taxon>
        <taxon>Albuliformes</taxon>
        <taxon>Albulidae</taxon>
        <taxon>Albula</taxon>
    </lineage>
</organism>
<gene>
    <name evidence="2" type="ORF">JZ751_028159</name>
</gene>
<name>A0A8T2PET7_9TELE</name>
<feature type="compositionally biased region" description="Basic and acidic residues" evidence="1">
    <location>
        <begin position="103"/>
        <end position="114"/>
    </location>
</feature>
<dbReference type="Proteomes" id="UP000824540">
    <property type="component" value="Unassembled WGS sequence"/>
</dbReference>
<proteinExistence type="predicted"/>
<keyword evidence="3" id="KW-1185">Reference proteome</keyword>